<dbReference type="WBParaSite" id="Csp11.Scaffold630.g22111.t1">
    <property type="protein sequence ID" value="Csp11.Scaffold630.g22111.t1"/>
    <property type="gene ID" value="Csp11.Scaffold630.g22111"/>
</dbReference>
<keyword evidence="1" id="KW-1185">Reference proteome</keyword>
<proteinExistence type="predicted"/>
<evidence type="ECO:0000313" key="1">
    <source>
        <dbReference type="Proteomes" id="UP000095282"/>
    </source>
</evidence>
<dbReference type="AlphaFoldDB" id="A0A1I7V3T5"/>
<sequence>MDRIATRIRLEEQYTLFHRHILQHPMVYIRPLRDHVQAQNQQYMRLFDWMEEGGTEDMRAINEALNYLLIEVQATVNELMRMG</sequence>
<protein>
    <submittedName>
        <fullName evidence="2">YlbE-like protein</fullName>
    </submittedName>
</protein>
<dbReference type="Proteomes" id="UP000095282">
    <property type="component" value="Unplaced"/>
</dbReference>
<reference evidence="2" key="1">
    <citation type="submission" date="2016-11" db="UniProtKB">
        <authorList>
            <consortium name="WormBaseParasite"/>
        </authorList>
    </citation>
    <scope>IDENTIFICATION</scope>
</reference>
<name>A0A1I7V3T5_9PELO</name>
<evidence type="ECO:0000313" key="2">
    <source>
        <dbReference type="WBParaSite" id="Csp11.Scaffold630.g22111.t1"/>
    </source>
</evidence>
<accession>A0A1I7V3T5</accession>
<organism evidence="1 2">
    <name type="scientific">Caenorhabditis tropicalis</name>
    <dbReference type="NCBI Taxonomy" id="1561998"/>
    <lineage>
        <taxon>Eukaryota</taxon>
        <taxon>Metazoa</taxon>
        <taxon>Ecdysozoa</taxon>
        <taxon>Nematoda</taxon>
        <taxon>Chromadorea</taxon>
        <taxon>Rhabditida</taxon>
        <taxon>Rhabditina</taxon>
        <taxon>Rhabditomorpha</taxon>
        <taxon>Rhabditoidea</taxon>
        <taxon>Rhabditidae</taxon>
        <taxon>Peloderinae</taxon>
        <taxon>Caenorhabditis</taxon>
    </lineage>
</organism>